<dbReference type="Proteomes" id="UP000663827">
    <property type="component" value="Unassembled WGS sequence"/>
</dbReference>
<comment type="caution">
    <text evidence="3">The sequence shown here is derived from an EMBL/GenBank/DDBJ whole genome shotgun (WGS) entry which is preliminary data.</text>
</comment>
<reference evidence="3" key="1">
    <citation type="submission" date="2021-01" db="EMBL/GenBank/DDBJ databases">
        <authorList>
            <person name="Kaushik A."/>
        </authorList>
    </citation>
    <scope>NUCLEOTIDE SEQUENCE</scope>
    <source>
        <strain evidence="3">AG5</strain>
    </source>
</reference>
<dbReference type="Gene3D" id="3.40.390.10">
    <property type="entry name" value="Collagenase (Catalytic Domain)"/>
    <property type="match status" value="1"/>
</dbReference>
<sequence length="235" mass="26046">MVHQALDYLRRFKTDKIATDRFTPLFGQSTSKRLAFVRSHLRSAASKATSLTYDCIACKNNHPEAYWNVHAYVMPKQHNTINLCGFFWAAPRNRTEAQAEARAKSPGRISGAGRIQTKAGTIIREMLNLKTGMIKPKVLEQLKSQGEFMTILNSTKYMYLVEDVRAKRVNFAAQLTQEFDPEPVVEPGPGSVVESGSGSGVESLPRTKRPFWAIADSASDNKKSPAGKRPMGAPS</sequence>
<name>A0A8H3I4T2_9AGAM</name>
<dbReference type="EMBL" id="CAJNJQ010004772">
    <property type="protein sequence ID" value="CAE7213854.1"/>
    <property type="molecule type" value="Genomic_DNA"/>
</dbReference>
<feature type="domain" description="Lysine-specific metallo-endopeptidase" evidence="2">
    <location>
        <begin position="15"/>
        <end position="100"/>
    </location>
</feature>
<evidence type="ECO:0000313" key="3">
    <source>
        <dbReference type="EMBL" id="CAE7213854.1"/>
    </source>
</evidence>
<gene>
    <name evidence="3" type="ORF">RDB_LOCUS156597</name>
</gene>
<dbReference type="InterPro" id="IPR029463">
    <property type="entry name" value="Lys_MEP"/>
</dbReference>
<dbReference type="SUPFAM" id="SSF55486">
    <property type="entry name" value="Metalloproteases ('zincins'), catalytic domain"/>
    <property type="match status" value="1"/>
</dbReference>
<feature type="region of interest" description="Disordered" evidence="1">
    <location>
        <begin position="181"/>
        <end position="235"/>
    </location>
</feature>
<protein>
    <recommendedName>
        <fullName evidence="2">Lysine-specific metallo-endopeptidase domain-containing protein</fullName>
    </recommendedName>
</protein>
<evidence type="ECO:0000313" key="4">
    <source>
        <dbReference type="Proteomes" id="UP000663827"/>
    </source>
</evidence>
<dbReference type="Pfam" id="PF14521">
    <property type="entry name" value="Aspzincin_M35"/>
    <property type="match status" value="1"/>
</dbReference>
<organism evidence="3 4">
    <name type="scientific">Rhizoctonia solani</name>
    <dbReference type="NCBI Taxonomy" id="456999"/>
    <lineage>
        <taxon>Eukaryota</taxon>
        <taxon>Fungi</taxon>
        <taxon>Dikarya</taxon>
        <taxon>Basidiomycota</taxon>
        <taxon>Agaricomycotina</taxon>
        <taxon>Agaricomycetes</taxon>
        <taxon>Cantharellales</taxon>
        <taxon>Ceratobasidiaceae</taxon>
        <taxon>Rhizoctonia</taxon>
    </lineage>
</organism>
<accession>A0A8H3I4T2</accession>
<dbReference type="GO" id="GO:0004222">
    <property type="term" value="F:metalloendopeptidase activity"/>
    <property type="evidence" value="ECO:0007669"/>
    <property type="project" value="InterPro"/>
</dbReference>
<proteinExistence type="predicted"/>
<dbReference type="AlphaFoldDB" id="A0A8H3I4T2"/>
<evidence type="ECO:0000256" key="1">
    <source>
        <dbReference type="SAM" id="MobiDB-lite"/>
    </source>
</evidence>
<feature type="compositionally biased region" description="Low complexity" evidence="1">
    <location>
        <begin position="185"/>
        <end position="203"/>
    </location>
</feature>
<dbReference type="InterPro" id="IPR024079">
    <property type="entry name" value="MetalloPept_cat_dom_sf"/>
</dbReference>
<evidence type="ECO:0000259" key="2">
    <source>
        <dbReference type="Pfam" id="PF14521"/>
    </source>
</evidence>